<reference evidence="9 10" key="1">
    <citation type="submission" date="2008-07" db="EMBL/GenBank/DDBJ databases">
        <authorList>
            <person name="El-Sayed N."/>
            <person name="Caler E."/>
            <person name="Inman J."/>
            <person name="Amedeo P."/>
            <person name="Hass B."/>
            <person name="Wortman J."/>
        </authorList>
    </citation>
    <scope>NUCLEOTIDE SEQUENCE [LARGE SCALE GENOMIC DNA]</scope>
    <source>
        <strain evidence="10">ATCC 50983 / TXsc</strain>
    </source>
</reference>
<keyword evidence="6" id="KW-0663">Pyridoxal phosphate</keyword>
<evidence type="ECO:0000256" key="1">
    <source>
        <dbReference type="ARBA" id="ARBA00001933"/>
    </source>
</evidence>
<keyword evidence="5 9" id="KW-0808">Transferase</keyword>
<comment type="pathway">
    <text evidence="2">Amino-acid biosynthesis; L-histidine biosynthesis; L-histidine from 5-phospho-alpha-D-ribose 1-diphosphate: step 7/9.</text>
</comment>
<dbReference type="GeneID" id="9059247"/>
<dbReference type="InterPro" id="IPR015421">
    <property type="entry name" value="PyrdxlP-dep_Trfase_major"/>
</dbReference>
<dbReference type="CDD" id="cd00609">
    <property type="entry name" value="AAT_like"/>
    <property type="match status" value="1"/>
</dbReference>
<evidence type="ECO:0000256" key="5">
    <source>
        <dbReference type="ARBA" id="ARBA00022679"/>
    </source>
</evidence>
<evidence type="ECO:0000259" key="8">
    <source>
        <dbReference type="Pfam" id="PF00155"/>
    </source>
</evidence>
<evidence type="ECO:0000256" key="3">
    <source>
        <dbReference type="ARBA" id="ARBA00012748"/>
    </source>
</evidence>
<dbReference type="EC" id="2.6.1.9" evidence="3"/>
<comment type="cofactor">
    <cofactor evidence="1">
        <name>pyridoxal 5'-phosphate</name>
        <dbReference type="ChEBI" id="CHEBI:597326"/>
    </cofactor>
</comment>
<keyword evidence="4 9" id="KW-0032">Aminotransferase</keyword>
<proteinExistence type="predicted"/>
<dbReference type="Gene3D" id="3.90.1150.10">
    <property type="entry name" value="Aspartate Aminotransferase, domain 1"/>
    <property type="match status" value="1"/>
</dbReference>
<comment type="catalytic activity">
    <reaction evidence="7">
        <text>L-histidinol phosphate + 2-oxoglutarate = 3-(imidazol-4-yl)-2-oxopropyl phosphate + L-glutamate</text>
        <dbReference type="Rhea" id="RHEA:23744"/>
        <dbReference type="ChEBI" id="CHEBI:16810"/>
        <dbReference type="ChEBI" id="CHEBI:29985"/>
        <dbReference type="ChEBI" id="CHEBI:57766"/>
        <dbReference type="ChEBI" id="CHEBI:57980"/>
        <dbReference type="EC" id="2.6.1.9"/>
    </reaction>
</comment>
<dbReference type="Proteomes" id="UP000007800">
    <property type="component" value="Unassembled WGS sequence"/>
</dbReference>
<dbReference type="Gene3D" id="3.40.640.10">
    <property type="entry name" value="Type I PLP-dependent aspartate aminotransferase-like (Major domain)"/>
    <property type="match status" value="2"/>
</dbReference>
<keyword evidence="10" id="KW-1185">Reference proteome</keyword>
<feature type="domain" description="Aminotransferase class I/classII large" evidence="8">
    <location>
        <begin position="188"/>
        <end position="352"/>
    </location>
</feature>
<dbReference type="SUPFAM" id="SSF53383">
    <property type="entry name" value="PLP-dependent transferases"/>
    <property type="match status" value="1"/>
</dbReference>
<dbReference type="PANTHER" id="PTHR42885:SF2">
    <property type="entry name" value="HISTIDINOL-PHOSPHATE AMINOTRANSFERASE"/>
    <property type="match status" value="1"/>
</dbReference>
<evidence type="ECO:0000256" key="6">
    <source>
        <dbReference type="ARBA" id="ARBA00022898"/>
    </source>
</evidence>
<dbReference type="GO" id="GO:0004400">
    <property type="term" value="F:histidinol-phosphate transaminase activity"/>
    <property type="evidence" value="ECO:0007669"/>
    <property type="project" value="UniProtKB-EC"/>
</dbReference>
<accession>C5L8H8</accession>
<dbReference type="InterPro" id="IPR015422">
    <property type="entry name" value="PyrdxlP-dep_Trfase_small"/>
</dbReference>
<evidence type="ECO:0000313" key="10">
    <source>
        <dbReference type="Proteomes" id="UP000007800"/>
    </source>
</evidence>
<dbReference type="Pfam" id="PF00155">
    <property type="entry name" value="Aminotran_1_2"/>
    <property type="match status" value="2"/>
</dbReference>
<dbReference type="InterPro" id="IPR015424">
    <property type="entry name" value="PyrdxlP-dep_Trfase"/>
</dbReference>
<name>C5L8H8_PERM5</name>
<dbReference type="OrthoDB" id="2414662at2759"/>
<evidence type="ECO:0000256" key="4">
    <source>
        <dbReference type="ARBA" id="ARBA00022576"/>
    </source>
</evidence>
<feature type="domain" description="Aminotransferase class I/classII large" evidence="8">
    <location>
        <begin position="47"/>
        <end position="187"/>
    </location>
</feature>
<dbReference type="GO" id="GO:0030170">
    <property type="term" value="F:pyridoxal phosphate binding"/>
    <property type="evidence" value="ECO:0007669"/>
    <property type="project" value="InterPro"/>
</dbReference>
<gene>
    <name evidence="9" type="ORF">Pmar_PMAR016382</name>
</gene>
<evidence type="ECO:0000256" key="7">
    <source>
        <dbReference type="ARBA" id="ARBA00047481"/>
    </source>
</evidence>
<evidence type="ECO:0000256" key="2">
    <source>
        <dbReference type="ARBA" id="ARBA00005011"/>
    </source>
</evidence>
<sequence>MLIRSVGRFSPSRGVRPVAPLSHVKVYAPPDSLNQVLRDSKDLKNALKLDYNEATIPPPRAITDKLVSFLHSQDGRLTLPWYPHLFGEACLDGITEHVKLDKKHILVNNGSDDALRLIMDTFLAPGDKALVPQPSYPQVGIFIEGCHAQHVKMELKDPFCNDESELREKIAEVDPKVIYLISPNNPTDEAYHEFAKLPTSAHLVRELPNLVVTRTFSKCFGLAALRIGFLMAHEDTIKEMKKLYNTKSVNMLAQLAACEALKNRPFYMRYAAEVCNARDWLVKDLKSAGLEARAGGGNFLCVKMPPGVSPVEVVERMTKRDIFLRSDIHGRFPGFIRITAGTMEQMRRVAAELKAELGL</sequence>
<evidence type="ECO:0000313" key="9">
    <source>
        <dbReference type="EMBL" id="EER06967.1"/>
    </source>
</evidence>
<dbReference type="RefSeq" id="XP_002775151.1">
    <property type="nucleotide sequence ID" value="XM_002775105.1"/>
</dbReference>
<protein>
    <recommendedName>
        <fullName evidence="3">histidinol-phosphate transaminase</fullName>
        <ecNumber evidence="3">2.6.1.9</ecNumber>
    </recommendedName>
</protein>
<dbReference type="PANTHER" id="PTHR42885">
    <property type="entry name" value="HISTIDINOL-PHOSPHATE AMINOTRANSFERASE-RELATED"/>
    <property type="match status" value="1"/>
</dbReference>
<dbReference type="OMA" id="FAIAHEP"/>
<dbReference type="AlphaFoldDB" id="C5L8H8"/>
<dbReference type="InterPro" id="IPR004839">
    <property type="entry name" value="Aminotransferase_I/II_large"/>
</dbReference>
<dbReference type="InParanoid" id="C5L8H8"/>
<dbReference type="EMBL" id="GG680162">
    <property type="protein sequence ID" value="EER06967.1"/>
    <property type="molecule type" value="Genomic_DNA"/>
</dbReference>
<organism evidence="10">
    <name type="scientific">Perkinsus marinus (strain ATCC 50983 / TXsc)</name>
    <dbReference type="NCBI Taxonomy" id="423536"/>
    <lineage>
        <taxon>Eukaryota</taxon>
        <taxon>Sar</taxon>
        <taxon>Alveolata</taxon>
        <taxon>Perkinsozoa</taxon>
        <taxon>Perkinsea</taxon>
        <taxon>Perkinsida</taxon>
        <taxon>Perkinsidae</taxon>
        <taxon>Perkinsus</taxon>
    </lineage>
</organism>